<evidence type="ECO:0000256" key="6">
    <source>
        <dbReference type="ARBA" id="ARBA00023180"/>
    </source>
</evidence>
<evidence type="ECO:0000313" key="13">
    <source>
        <dbReference type="EMBL" id="KKY18310.1"/>
    </source>
</evidence>
<comment type="catalytic activity">
    <reaction evidence="1">
        <text>Hydrolysis of terminal, non-reducing beta-D-glucosyl residues with release of beta-D-glucose.</text>
        <dbReference type="EC" id="3.2.1.21"/>
    </reaction>
</comment>
<dbReference type="InterPro" id="IPR017853">
    <property type="entry name" value="GH"/>
</dbReference>
<dbReference type="Pfam" id="PF01915">
    <property type="entry name" value="Glyco_hydro_3_C"/>
    <property type="match status" value="1"/>
</dbReference>
<dbReference type="InterPro" id="IPR036881">
    <property type="entry name" value="Glyco_hydro_3_C_sf"/>
</dbReference>
<reference evidence="13 14" key="1">
    <citation type="submission" date="2015-03" db="EMBL/GenBank/DDBJ databases">
        <authorList>
            <person name="Morales-Cruz A."/>
            <person name="Amrine K.C."/>
            <person name="Cantu D."/>
        </authorList>
    </citation>
    <scope>NUCLEOTIDE SEQUENCE [LARGE SCALE GENOMIC DNA]</scope>
    <source>
        <strain evidence="13">DS831</strain>
    </source>
</reference>
<sequence length="801" mass="85013">MRSSLSILSAVTLLVQGLHAYSTNFTSQNLASGTIKLGDWQNAYDRAKTFVDGLSTSEKISLITGSDVSNFTALYFRDSGDSILDYFYVTTWPLSSAVAMTWDKDQMYTMYKALGDEFYAKGINVANGPVSQPLGRSPWGGRNGESFGPDSYLNGIAFGLSVKGYGDAGVISGAKHFLLNEQENNRTQSSGGGGGGGSPPSDGGNSTMPSGGDNSTSSDGGMGGGMGGSDSSSESTAYSAQVDDKTLHETYMWPFYDGVKAGLGAVMCALNRVNETYACENQDLIGGMLKTEIGFPGFVFGDVGGQKTAFGSANAGMDYGSSSTWSNSTINTGLNNGSLTEARLTDMAVRNVLPSYYFNQQDGTYPATAGLEDYVDPRANHSKIARNIAASSLVLLKNTNGALPLNKPRTMSIFGAHAGAANAGPNDPLSVTGSDDVYQGHAASLGGSGTGSFAYLITPHYALTTKVLEDGTMFRWLMNDTAYASSSSGMGGGVSGYSSGTGAAHTYAGYAADTDVCLVFLNAYSGEGADRGELYNTDQDAMVTSVASSCNNTIVVINAIAARLVDAWIDNDNVTAVVYGGMLGQESGRAIVDVLYGDVNPSGKLTYTLARNESDYNTPLCTDLVCDFAEGNYIDYKYFDAYNVTPRYEFGFGLSYTTFQYAADLTVAKSPNAGLDQKYSQGARAVGGREDLWDVVATAETEVSNTGARDGAEAVQLYVAFPAAAGQPVRQLRGFEKVHLAKGEKKAVKFELRRRDLSYWDVEAQNWAVASDLDLQAHAIPKVRMERTIGWDISNSMQELK</sequence>
<dbReference type="Pfam" id="PF00933">
    <property type="entry name" value="Glyco_hydro_3"/>
    <property type="match status" value="2"/>
</dbReference>
<evidence type="ECO:0000256" key="10">
    <source>
        <dbReference type="SAM" id="MobiDB-lite"/>
    </source>
</evidence>
<dbReference type="InterPro" id="IPR013783">
    <property type="entry name" value="Ig-like_fold"/>
</dbReference>
<dbReference type="EMBL" id="LAQI01000133">
    <property type="protein sequence ID" value="KKY18310.1"/>
    <property type="molecule type" value="Genomic_DNA"/>
</dbReference>
<keyword evidence="9" id="KW-0624">Polysaccharide degradation</keyword>
<dbReference type="Pfam" id="PF14310">
    <property type="entry name" value="Fn3-like"/>
    <property type="match status" value="1"/>
</dbReference>
<keyword evidence="8" id="KW-0326">Glycosidase</keyword>
<evidence type="ECO:0000256" key="8">
    <source>
        <dbReference type="ARBA" id="ARBA00023295"/>
    </source>
</evidence>
<dbReference type="Gene3D" id="3.40.50.1700">
    <property type="entry name" value="Glycoside hydrolase family 3 C-terminal domain"/>
    <property type="match status" value="1"/>
</dbReference>
<evidence type="ECO:0000256" key="7">
    <source>
        <dbReference type="ARBA" id="ARBA00023277"/>
    </source>
</evidence>
<gene>
    <name evidence="13" type="ORF">UCDDS831_g06102</name>
</gene>
<accession>A0A0G2GN89</accession>
<protein>
    <recommendedName>
        <fullName evidence="4">beta-glucosidase</fullName>
        <ecNumber evidence="4">3.2.1.21</ecNumber>
    </recommendedName>
</protein>
<dbReference type="AlphaFoldDB" id="A0A0G2GN89"/>
<dbReference type="EC" id="3.2.1.21" evidence="4"/>
<dbReference type="PRINTS" id="PR00133">
    <property type="entry name" value="GLHYDRLASE3"/>
</dbReference>
<proteinExistence type="inferred from homology"/>
<evidence type="ECO:0000313" key="14">
    <source>
        <dbReference type="Proteomes" id="UP000034182"/>
    </source>
</evidence>
<name>A0A0G2GN89_9PEZI</name>
<dbReference type="SMART" id="SM01217">
    <property type="entry name" value="Fn3_like"/>
    <property type="match status" value="1"/>
</dbReference>
<dbReference type="PANTHER" id="PTHR42715:SF14">
    <property type="entry name" value="BETA-GLUCOSIDASE D-RELATED"/>
    <property type="match status" value="1"/>
</dbReference>
<reference evidence="13 14" key="2">
    <citation type="submission" date="2015-05" db="EMBL/GenBank/DDBJ databases">
        <title>Distinctive expansion of gene families associated with plant cell wall degradation and secondary metabolism in the genomes of grapevine trunk pathogens.</title>
        <authorList>
            <person name="Lawrence D.P."/>
            <person name="Travadon R."/>
            <person name="Rolshausen P.E."/>
            <person name="Baumgartner K."/>
        </authorList>
    </citation>
    <scope>NUCLEOTIDE SEQUENCE [LARGE SCALE GENOMIC DNA]</scope>
    <source>
        <strain evidence="13">DS831</strain>
    </source>
</reference>
<dbReference type="InterPro" id="IPR036962">
    <property type="entry name" value="Glyco_hydro_3_N_sf"/>
</dbReference>
<evidence type="ECO:0000259" key="12">
    <source>
        <dbReference type="SMART" id="SM01217"/>
    </source>
</evidence>
<evidence type="ECO:0000256" key="3">
    <source>
        <dbReference type="ARBA" id="ARBA00005336"/>
    </source>
</evidence>
<dbReference type="PANTHER" id="PTHR42715">
    <property type="entry name" value="BETA-GLUCOSIDASE"/>
    <property type="match status" value="1"/>
</dbReference>
<comment type="similarity">
    <text evidence="3">Belongs to the glycosyl hydrolase 3 family.</text>
</comment>
<feature type="compositionally biased region" description="Low complexity" evidence="10">
    <location>
        <begin position="199"/>
        <end position="219"/>
    </location>
</feature>
<dbReference type="InterPro" id="IPR050288">
    <property type="entry name" value="Cellulose_deg_GH3"/>
</dbReference>
<dbReference type="Proteomes" id="UP000034182">
    <property type="component" value="Unassembled WGS sequence"/>
</dbReference>
<dbReference type="InterPro" id="IPR001764">
    <property type="entry name" value="Glyco_hydro_3_N"/>
</dbReference>
<keyword evidence="6" id="KW-0325">Glycoprotein</keyword>
<feature type="domain" description="Fibronectin type III-like" evidence="12">
    <location>
        <begin position="713"/>
        <end position="779"/>
    </location>
</feature>
<feature type="region of interest" description="Disordered" evidence="10">
    <location>
        <begin position="184"/>
        <end position="241"/>
    </location>
</feature>
<evidence type="ECO:0000256" key="9">
    <source>
        <dbReference type="ARBA" id="ARBA00023326"/>
    </source>
</evidence>
<evidence type="ECO:0000256" key="2">
    <source>
        <dbReference type="ARBA" id="ARBA00004987"/>
    </source>
</evidence>
<dbReference type="InterPro" id="IPR002772">
    <property type="entry name" value="Glyco_hydro_3_C"/>
</dbReference>
<keyword evidence="11" id="KW-0732">Signal</keyword>
<evidence type="ECO:0000256" key="1">
    <source>
        <dbReference type="ARBA" id="ARBA00000448"/>
    </source>
</evidence>
<dbReference type="Gene3D" id="3.20.20.300">
    <property type="entry name" value="Glycoside hydrolase, family 3, N-terminal domain"/>
    <property type="match status" value="1"/>
</dbReference>
<dbReference type="SUPFAM" id="SSF51445">
    <property type="entry name" value="(Trans)glycosidases"/>
    <property type="match status" value="1"/>
</dbReference>
<dbReference type="Gene3D" id="2.60.40.10">
    <property type="entry name" value="Immunoglobulins"/>
    <property type="match status" value="1"/>
</dbReference>
<comment type="pathway">
    <text evidence="2">Glycan metabolism; cellulose degradation.</text>
</comment>
<evidence type="ECO:0000256" key="4">
    <source>
        <dbReference type="ARBA" id="ARBA00012744"/>
    </source>
</evidence>
<evidence type="ECO:0000256" key="11">
    <source>
        <dbReference type="SAM" id="SignalP"/>
    </source>
</evidence>
<organism evidence="13 14">
    <name type="scientific">Diplodia seriata</name>
    <dbReference type="NCBI Taxonomy" id="420778"/>
    <lineage>
        <taxon>Eukaryota</taxon>
        <taxon>Fungi</taxon>
        <taxon>Dikarya</taxon>
        <taxon>Ascomycota</taxon>
        <taxon>Pezizomycotina</taxon>
        <taxon>Dothideomycetes</taxon>
        <taxon>Dothideomycetes incertae sedis</taxon>
        <taxon>Botryosphaeriales</taxon>
        <taxon>Botryosphaeriaceae</taxon>
        <taxon>Diplodia</taxon>
    </lineage>
</organism>
<dbReference type="InterPro" id="IPR026891">
    <property type="entry name" value="Fn3-like"/>
</dbReference>
<evidence type="ECO:0000256" key="5">
    <source>
        <dbReference type="ARBA" id="ARBA00022801"/>
    </source>
</evidence>
<feature type="signal peptide" evidence="11">
    <location>
        <begin position="1"/>
        <end position="20"/>
    </location>
</feature>
<keyword evidence="5" id="KW-0378">Hydrolase</keyword>
<keyword evidence="7" id="KW-0119">Carbohydrate metabolism</keyword>
<comment type="caution">
    <text evidence="13">The sequence shown here is derived from an EMBL/GenBank/DDBJ whole genome shotgun (WGS) entry which is preliminary data.</text>
</comment>
<dbReference type="GO" id="GO:0009251">
    <property type="term" value="P:glucan catabolic process"/>
    <property type="evidence" value="ECO:0007669"/>
    <property type="project" value="TreeGrafter"/>
</dbReference>
<dbReference type="GO" id="GO:0008422">
    <property type="term" value="F:beta-glucosidase activity"/>
    <property type="evidence" value="ECO:0007669"/>
    <property type="project" value="UniProtKB-EC"/>
</dbReference>
<dbReference type="SUPFAM" id="SSF52279">
    <property type="entry name" value="Beta-D-glucan exohydrolase, C-terminal domain"/>
    <property type="match status" value="1"/>
</dbReference>
<feature type="chain" id="PRO_5002544566" description="beta-glucosidase" evidence="11">
    <location>
        <begin position="21"/>
        <end position="801"/>
    </location>
</feature>